<keyword evidence="1" id="KW-1133">Transmembrane helix</keyword>
<dbReference type="InterPro" id="IPR012902">
    <property type="entry name" value="N_methyl_site"/>
</dbReference>
<dbReference type="RefSeq" id="WP_033032060.1">
    <property type="nucleotide sequence ID" value="NZ_JJNZ01000098.1"/>
</dbReference>
<reference evidence="2 3" key="1">
    <citation type="submission" date="2014-04" db="EMBL/GenBank/DDBJ databases">
        <title>Pseudoalteromonas galatheae sp. nov., isolated from a deep-sea polychaete near Canal Concepcion, Chile.</title>
        <authorList>
            <person name="Machado H.R."/>
            <person name="Gram L."/>
            <person name="Vynne N.G."/>
        </authorList>
    </citation>
    <scope>NUCLEOTIDE SEQUENCE [LARGE SCALE GENOMIC DNA]</scope>
    <source>
        <strain evidence="2 3">KMM216</strain>
    </source>
</reference>
<dbReference type="Pfam" id="PF07963">
    <property type="entry name" value="N_methyl"/>
    <property type="match status" value="1"/>
</dbReference>
<name>A0ABD3Y459_9GAMM</name>
<gene>
    <name evidence="2" type="ORF">DC53_20040</name>
</gene>
<comment type="caution">
    <text evidence="2">The sequence shown here is derived from an EMBL/GenBank/DDBJ whole genome shotgun (WGS) entry which is preliminary data.</text>
</comment>
<dbReference type="InterPro" id="IPR032092">
    <property type="entry name" value="PilW"/>
</dbReference>
<protein>
    <submittedName>
        <fullName evidence="2">Pilus assembly protein PilW</fullName>
    </submittedName>
</protein>
<proteinExistence type="predicted"/>
<keyword evidence="1" id="KW-0812">Transmembrane</keyword>
<dbReference type="PROSITE" id="PS00409">
    <property type="entry name" value="PROKAR_NTER_METHYL"/>
    <property type="match status" value="1"/>
</dbReference>
<dbReference type="Proteomes" id="UP000027154">
    <property type="component" value="Unassembled WGS sequence"/>
</dbReference>
<sequence length="333" mass="37522">MKQKGFTLIEVMISLFIGGLVLGGVMFTYIGMKVTTRDTMTIGELQESGRLAINIMQRDIEQIGFWGTFYDDSFSSANTTTLTTPNAANDCLEGLNNGSFPDLSSTTNFRTIYAKTAGAVKELNCVTNPIGGTDILQLKFLQGDPITVKAGSNETQNKENYFIAEQERAQFVRNIVDPATLNVNATVWPYSHHVYYISNQTYTVNNNKLTVPALMRKRLVDDAMKTETIMEGVENMRFVFGLDTTNDSRIDMYKSIDNMAPADWENRKGILTVQVFLLIRALQPDADLSIKNQTYTLGEDADNRELQFTDNFRRTVFTTTIRLNNVGENLWRI</sequence>
<dbReference type="NCBIfam" id="TIGR02532">
    <property type="entry name" value="IV_pilin_GFxxxE"/>
    <property type="match status" value="1"/>
</dbReference>
<dbReference type="AlphaFoldDB" id="A0ABD3Y459"/>
<organism evidence="2 3">
    <name type="scientific">Pseudoalteromonas fuliginea</name>
    <dbReference type="NCBI Taxonomy" id="1872678"/>
    <lineage>
        <taxon>Bacteria</taxon>
        <taxon>Pseudomonadati</taxon>
        <taxon>Pseudomonadota</taxon>
        <taxon>Gammaproteobacteria</taxon>
        <taxon>Alteromonadales</taxon>
        <taxon>Pseudoalteromonadaceae</taxon>
        <taxon>Pseudoalteromonas</taxon>
    </lineage>
</organism>
<keyword evidence="1" id="KW-0472">Membrane</keyword>
<evidence type="ECO:0000313" key="2">
    <source>
        <dbReference type="EMBL" id="KDC48330.1"/>
    </source>
</evidence>
<feature type="transmembrane region" description="Helical" evidence="1">
    <location>
        <begin position="12"/>
        <end position="32"/>
    </location>
</feature>
<evidence type="ECO:0000256" key="1">
    <source>
        <dbReference type="SAM" id="Phobius"/>
    </source>
</evidence>
<dbReference type="SUPFAM" id="SSF54523">
    <property type="entry name" value="Pili subunits"/>
    <property type="match status" value="1"/>
</dbReference>
<dbReference type="InterPro" id="IPR045584">
    <property type="entry name" value="Pilin-like"/>
</dbReference>
<accession>A0ABD3Y459</accession>
<dbReference type="EMBL" id="JJNZ01000098">
    <property type="protein sequence ID" value="KDC48330.1"/>
    <property type="molecule type" value="Genomic_DNA"/>
</dbReference>
<dbReference type="Pfam" id="PF16074">
    <property type="entry name" value="PilW"/>
    <property type="match status" value="1"/>
</dbReference>
<evidence type="ECO:0000313" key="3">
    <source>
        <dbReference type="Proteomes" id="UP000027154"/>
    </source>
</evidence>